<keyword evidence="8" id="KW-0675">Receptor</keyword>
<dbReference type="STRING" id="62324.A0A182S5C0"/>
<dbReference type="InterPro" id="IPR004117">
    <property type="entry name" value="7tm6_olfct_rcpt"/>
</dbReference>
<evidence type="ECO:0000256" key="7">
    <source>
        <dbReference type="ARBA" id="ARBA00023136"/>
    </source>
</evidence>
<keyword evidence="9" id="KW-0807">Transducer</keyword>
<dbReference type="PANTHER" id="PTHR21137">
    <property type="entry name" value="ODORANT RECEPTOR"/>
    <property type="match status" value="1"/>
</dbReference>
<feature type="transmembrane region" description="Helical" evidence="10">
    <location>
        <begin position="293"/>
        <end position="312"/>
    </location>
</feature>
<organism evidence="11">
    <name type="scientific">Anopheles funestus</name>
    <name type="common">African malaria mosquito</name>
    <dbReference type="NCBI Taxonomy" id="62324"/>
    <lineage>
        <taxon>Eukaryota</taxon>
        <taxon>Metazoa</taxon>
        <taxon>Ecdysozoa</taxon>
        <taxon>Arthropoda</taxon>
        <taxon>Hexapoda</taxon>
        <taxon>Insecta</taxon>
        <taxon>Pterygota</taxon>
        <taxon>Neoptera</taxon>
        <taxon>Endopterygota</taxon>
        <taxon>Diptera</taxon>
        <taxon>Nematocera</taxon>
        <taxon>Culicoidea</taxon>
        <taxon>Culicidae</taxon>
        <taxon>Anophelinae</taxon>
        <taxon>Anopheles</taxon>
    </lineage>
</organism>
<sequence>MVEHPIYAFDQLIKRQRLLLKLIGVDSYDPKFRFHGLTFLFVCLALFFFVVSLYDLFLFKNDMFNFVYVLITIFFATIGLGRISVFLVYSKVLPNLLLQTYYTYQVIKNDERELRILGWYTQLFQRAVNGYTLVFIGTSIAAGILPIGIYLMTGERVLPYGVVLPFIDPSSQTGYELNYIYQVSCIIWTPPGLVASECMIFALVLNICIQYDILGVQLQDLDELIRSQGPMREVMIAQKLRTILHGQQRLFSFITTIEDSHTVLSGVEVLSLGLQIVITLFVLQFSLWIPGLVLIPAFTLQLFLFCLLGTIIEDKGVKFSDGVYNLTWNELSLGDQKIFRLLLLSSQQTKTLTCARMTPICLNLFVNMSQKFYSIFMMLRNM</sequence>
<evidence type="ECO:0000256" key="9">
    <source>
        <dbReference type="ARBA" id="ARBA00023224"/>
    </source>
</evidence>
<comment type="subcellular location">
    <subcellularLocation>
        <location evidence="1">Cell membrane</location>
        <topology evidence="1">Multi-pass membrane protein</topology>
    </subcellularLocation>
</comment>
<dbReference type="GO" id="GO:0005549">
    <property type="term" value="F:odorant binding"/>
    <property type="evidence" value="ECO:0007669"/>
    <property type="project" value="InterPro"/>
</dbReference>
<proteinExistence type="predicted"/>
<keyword evidence="6 10" id="KW-1133">Transmembrane helix</keyword>
<feature type="transmembrane region" description="Helical" evidence="10">
    <location>
        <begin position="130"/>
        <end position="151"/>
    </location>
</feature>
<dbReference type="GO" id="GO:0007165">
    <property type="term" value="P:signal transduction"/>
    <property type="evidence" value="ECO:0007669"/>
    <property type="project" value="UniProtKB-KW"/>
</dbReference>
<feature type="transmembrane region" description="Helical" evidence="10">
    <location>
        <begin position="66"/>
        <end position="89"/>
    </location>
</feature>
<dbReference type="PANTHER" id="PTHR21137:SF35">
    <property type="entry name" value="ODORANT RECEPTOR 19A-RELATED"/>
    <property type="match status" value="1"/>
</dbReference>
<dbReference type="AlphaFoldDB" id="A0A182S5C0"/>
<evidence type="ECO:0000256" key="3">
    <source>
        <dbReference type="ARBA" id="ARBA00022606"/>
    </source>
</evidence>
<evidence type="ECO:0000256" key="4">
    <source>
        <dbReference type="ARBA" id="ARBA00022692"/>
    </source>
</evidence>
<evidence type="ECO:0000256" key="8">
    <source>
        <dbReference type="ARBA" id="ARBA00023170"/>
    </source>
</evidence>
<evidence type="ECO:0000256" key="6">
    <source>
        <dbReference type="ARBA" id="ARBA00022989"/>
    </source>
</evidence>
<keyword evidence="4 10" id="KW-0812">Transmembrane</keyword>
<dbReference type="GO" id="GO:0005886">
    <property type="term" value="C:plasma membrane"/>
    <property type="evidence" value="ECO:0007669"/>
    <property type="project" value="UniProtKB-SubCell"/>
</dbReference>
<evidence type="ECO:0000256" key="1">
    <source>
        <dbReference type="ARBA" id="ARBA00004651"/>
    </source>
</evidence>
<feature type="transmembrane region" description="Helical" evidence="10">
    <location>
        <begin position="34"/>
        <end position="54"/>
    </location>
</feature>
<dbReference type="VEuPathDB" id="VectorBase:AFUN015989"/>
<dbReference type="Pfam" id="PF02949">
    <property type="entry name" value="7tm_6"/>
    <property type="match status" value="1"/>
</dbReference>
<keyword evidence="3" id="KW-0716">Sensory transduction</keyword>
<keyword evidence="7 10" id="KW-0472">Membrane</keyword>
<evidence type="ECO:0000313" key="11">
    <source>
        <dbReference type="EnsemblMetazoa" id="AFUN015989-PA"/>
    </source>
</evidence>
<name>A0A182S5C0_ANOFN</name>
<dbReference type="VEuPathDB" id="VectorBase:AFUN2_002316"/>
<evidence type="ECO:0000256" key="10">
    <source>
        <dbReference type="SAM" id="Phobius"/>
    </source>
</evidence>
<protein>
    <submittedName>
        <fullName evidence="11">Uncharacterized protein</fullName>
    </submittedName>
</protein>
<keyword evidence="2" id="KW-1003">Cell membrane</keyword>
<keyword evidence="5" id="KW-0552">Olfaction</keyword>
<evidence type="ECO:0000256" key="5">
    <source>
        <dbReference type="ARBA" id="ARBA00022725"/>
    </source>
</evidence>
<accession>A0A182S5C0</accession>
<reference evidence="11" key="1">
    <citation type="submission" date="2020-05" db="UniProtKB">
        <authorList>
            <consortium name="EnsemblMetazoa"/>
        </authorList>
    </citation>
    <scope>IDENTIFICATION</scope>
    <source>
        <strain evidence="11">FUMOZ</strain>
    </source>
</reference>
<evidence type="ECO:0000256" key="2">
    <source>
        <dbReference type="ARBA" id="ARBA00022475"/>
    </source>
</evidence>
<feature type="transmembrane region" description="Helical" evidence="10">
    <location>
        <begin position="269"/>
        <end position="287"/>
    </location>
</feature>
<dbReference type="GO" id="GO:0004984">
    <property type="term" value="F:olfactory receptor activity"/>
    <property type="evidence" value="ECO:0007669"/>
    <property type="project" value="InterPro"/>
</dbReference>
<dbReference type="EnsemblMetazoa" id="AFUN015989-RA">
    <property type="protein sequence ID" value="AFUN015989-PA"/>
    <property type="gene ID" value="AFUN015989"/>
</dbReference>